<dbReference type="InterPro" id="IPR000073">
    <property type="entry name" value="AB_hydrolase_1"/>
</dbReference>
<reference evidence="3 4" key="1">
    <citation type="submission" date="2019-12" db="EMBL/GenBank/DDBJ databases">
        <authorList>
            <person name="Kun Z."/>
        </authorList>
    </citation>
    <scope>NUCLEOTIDE SEQUENCE [LARGE SCALE GENOMIC DNA]</scope>
    <source>
        <strain evidence="3 4">YIM 123512</strain>
    </source>
</reference>
<dbReference type="RefSeq" id="WP_160879502.1">
    <property type="nucleotide sequence ID" value="NZ_WUEK01000013.1"/>
</dbReference>
<evidence type="ECO:0000313" key="4">
    <source>
        <dbReference type="Proteomes" id="UP000473325"/>
    </source>
</evidence>
<accession>A0A6L7F3A2</accession>
<dbReference type="InterPro" id="IPR029058">
    <property type="entry name" value="AB_hydrolase_fold"/>
</dbReference>
<protein>
    <submittedName>
        <fullName evidence="3">Alpha/beta fold hydrolase</fullName>
    </submittedName>
</protein>
<dbReference type="PRINTS" id="PR00412">
    <property type="entry name" value="EPOXHYDRLASE"/>
</dbReference>
<dbReference type="EMBL" id="WUEK01000013">
    <property type="protein sequence ID" value="MXG91574.1"/>
    <property type="molecule type" value="Genomic_DNA"/>
</dbReference>
<evidence type="ECO:0000313" key="3">
    <source>
        <dbReference type="EMBL" id="MXG91574.1"/>
    </source>
</evidence>
<keyword evidence="4" id="KW-1185">Reference proteome</keyword>
<dbReference type="GO" id="GO:0016787">
    <property type="term" value="F:hydrolase activity"/>
    <property type="evidence" value="ECO:0007669"/>
    <property type="project" value="UniProtKB-KW"/>
</dbReference>
<comment type="caution">
    <text evidence="3">The sequence shown here is derived from an EMBL/GenBank/DDBJ whole genome shotgun (WGS) entry which is preliminary data.</text>
</comment>
<dbReference type="SUPFAM" id="SSF53474">
    <property type="entry name" value="alpha/beta-Hydrolases"/>
    <property type="match status" value="1"/>
</dbReference>
<feature type="domain" description="AB hydrolase-1" evidence="2">
    <location>
        <begin position="29"/>
        <end position="270"/>
    </location>
</feature>
<sequence>MSETRITSYERDGLVFDVRDRGPVDGDPVVLLHGFPERAETWRKVEPLLHAAGLRTYAPDQRGYSPGARPRRRRDYVAAELVADVAALIERIGRPVHLVGHDWGSAVGWGVAARHGDVVRTWTAVSVPHAVAFAQAVKGSRQLLDSWYIGAFQLPFLPEKVLSSPRGVTWLRRAGMSAEDAEHYRRGIVEAGALPGGLGWYRALAFGGLRGAGGRVRVPTTMVWSDRDAAISRSGVDRTADFVLADYRLVVLEGVTHWIPTQAPEALAEAVLERIGSV</sequence>
<proteinExistence type="predicted"/>
<keyword evidence="1 3" id="KW-0378">Hydrolase</keyword>
<dbReference type="Gene3D" id="3.40.50.1820">
    <property type="entry name" value="alpha/beta hydrolase"/>
    <property type="match status" value="1"/>
</dbReference>
<dbReference type="Proteomes" id="UP000473325">
    <property type="component" value="Unassembled WGS sequence"/>
</dbReference>
<organism evidence="3 4">
    <name type="scientific">Nocardioides flavescens</name>
    <dbReference type="NCBI Taxonomy" id="2691959"/>
    <lineage>
        <taxon>Bacteria</taxon>
        <taxon>Bacillati</taxon>
        <taxon>Actinomycetota</taxon>
        <taxon>Actinomycetes</taxon>
        <taxon>Propionibacteriales</taxon>
        <taxon>Nocardioidaceae</taxon>
        <taxon>Nocardioides</taxon>
    </lineage>
</organism>
<dbReference type="InterPro" id="IPR000639">
    <property type="entry name" value="Epox_hydrolase-like"/>
</dbReference>
<dbReference type="PANTHER" id="PTHR43329">
    <property type="entry name" value="EPOXIDE HYDROLASE"/>
    <property type="match status" value="1"/>
</dbReference>
<gene>
    <name evidence="3" type="ORF">GRQ65_18675</name>
</gene>
<evidence type="ECO:0000259" key="2">
    <source>
        <dbReference type="Pfam" id="PF12697"/>
    </source>
</evidence>
<evidence type="ECO:0000256" key="1">
    <source>
        <dbReference type="ARBA" id="ARBA00022801"/>
    </source>
</evidence>
<dbReference type="Pfam" id="PF12697">
    <property type="entry name" value="Abhydrolase_6"/>
    <property type="match status" value="1"/>
</dbReference>
<name>A0A6L7F3A2_9ACTN</name>
<dbReference type="AlphaFoldDB" id="A0A6L7F3A2"/>